<dbReference type="STRING" id="1759059.ATE48_06495"/>
<evidence type="ECO:0000313" key="9">
    <source>
        <dbReference type="Proteomes" id="UP000092498"/>
    </source>
</evidence>
<comment type="subcellular location">
    <subcellularLocation>
        <location evidence="1">Cell membrane</location>
        <topology evidence="1">Multi-pass membrane protein</topology>
    </subcellularLocation>
</comment>
<feature type="transmembrane region" description="Helical" evidence="7">
    <location>
        <begin position="380"/>
        <end position="401"/>
    </location>
</feature>
<evidence type="ECO:0008006" key="10">
    <source>
        <dbReference type="Google" id="ProtNLM"/>
    </source>
</evidence>
<protein>
    <recommendedName>
        <fullName evidence="10">MFS transporter</fullName>
    </recommendedName>
</protein>
<feature type="transmembrane region" description="Helical" evidence="7">
    <location>
        <begin position="115"/>
        <end position="134"/>
    </location>
</feature>
<evidence type="ECO:0000313" key="8">
    <source>
        <dbReference type="EMBL" id="ANP45591.1"/>
    </source>
</evidence>
<dbReference type="Proteomes" id="UP000092498">
    <property type="component" value="Chromosome"/>
</dbReference>
<dbReference type="SUPFAM" id="SSF103473">
    <property type="entry name" value="MFS general substrate transporter"/>
    <property type="match status" value="1"/>
</dbReference>
<evidence type="ECO:0000256" key="3">
    <source>
        <dbReference type="ARBA" id="ARBA00022475"/>
    </source>
</evidence>
<keyword evidence="3" id="KW-1003">Cell membrane</keyword>
<keyword evidence="2" id="KW-0813">Transport</keyword>
<dbReference type="PANTHER" id="PTHR23513">
    <property type="entry name" value="INTEGRAL MEMBRANE EFFLUX PROTEIN-RELATED"/>
    <property type="match status" value="1"/>
</dbReference>
<dbReference type="PANTHER" id="PTHR23513:SF9">
    <property type="entry name" value="ENTEROBACTIN EXPORTER ENTS"/>
    <property type="match status" value="1"/>
</dbReference>
<feature type="transmembrane region" description="Helical" evidence="7">
    <location>
        <begin position="89"/>
        <end position="109"/>
    </location>
</feature>
<name>A0A1B1AGC4_9PROT</name>
<keyword evidence="6 7" id="KW-0472">Membrane</keyword>
<feature type="transmembrane region" description="Helical" evidence="7">
    <location>
        <begin position="319"/>
        <end position="338"/>
    </location>
</feature>
<feature type="transmembrane region" description="Helical" evidence="7">
    <location>
        <begin position="231"/>
        <end position="256"/>
    </location>
</feature>
<dbReference type="Pfam" id="PF05977">
    <property type="entry name" value="MFS_3"/>
    <property type="match status" value="1"/>
</dbReference>
<reference evidence="8 9" key="1">
    <citation type="submission" date="2015-11" db="EMBL/GenBank/DDBJ databases">
        <title>Whole-Genome Sequence of Candidatus Oderbacter manganicum from the National Park Lower Oder Valley, Germany.</title>
        <authorList>
            <person name="Braun B."/>
            <person name="Liere K."/>
            <person name="Szewzyk U."/>
        </authorList>
    </citation>
    <scope>NUCLEOTIDE SEQUENCE [LARGE SCALE GENOMIC DNA]</scope>
    <source>
        <strain evidence="8 9">OTSz_A_272</strain>
    </source>
</reference>
<organism evidence="8 9">
    <name type="scientific">Candidatus Viadribacter manganicus</name>
    <dbReference type="NCBI Taxonomy" id="1759059"/>
    <lineage>
        <taxon>Bacteria</taxon>
        <taxon>Pseudomonadati</taxon>
        <taxon>Pseudomonadota</taxon>
        <taxon>Alphaproteobacteria</taxon>
        <taxon>Hyphomonadales</taxon>
        <taxon>Hyphomonadaceae</taxon>
        <taxon>Candidatus Viadribacter</taxon>
    </lineage>
</organism>
<feature type="transmembrane region" description="Helical" evidence="7">
    <location>
        <begin position="294"/>
        <end position="313"/>
    </location>
</feature>
<gene>
    <name evidence="8" type="ORF">ATE48_06495</name>
</gene>
<dbReference type="EMBL" id="CP013244">
    <property type="protein sequence ID" value="ANP45591.1"/>
    <property type="molecule type" value="Genomic_DNA"/>
</dbReference>
<keyword evidence="5 7" id="KW-1133">Transmembrane helix</keyword>
<evidence type="ECO:0000256" key="2">
    <source>
        <dbReference type="ARBA" id="ARBA00022448"/>
    </source>
</evidence>
<feature type="transmembrane region" description="Helical" evidence="7">
    <location>
        <begin position="155"/>
        <end position="179"/>
    </location>
</feature>
<dbReference type="FunCoup" id="A0A1B1AGC4">
    <property type="interactions" value="118"/>
</dbReference>
<dbReference type="InterPro" id="IPR036259">
    <property type="entry name" value="MFS_trans_sf"/>
</dbReference>
<feature type="transmembrane region" description="Helical" evidence="7">
    <location>
        <begin position="185"/>
        <end position="202"/>
    </location>
</feature>
<evidence type="ECO:0000256" key="6">
    <source>
        <dbReference type="ARBA" id="ARBA00023136"/>
    </source>
</evidence>
<accession>A0A1B1AGC4</accession>
<dbReference type="InterPro" id="IPR010290">
    <property type="entry name" value="TM_effector"/>
</dbReference>
<evidence type="ECO:0000256" key="7">
    <source>
        <dbReference type="SAM" id="Phobius"/>
    </source>
</evidence>
<feature type="transmembrane region" description="Helical" evidence="7">
    <location>
        <begin position="21"/>
        <end position="43"/>
    </location>
</feature>
<feature type="transmembrane region" description="Helical" evidence="7">
    <location>
        <begin position="58"/>
        <end position="77"/>
    </location>
</feature>
<sequence>MASLKIPSFDIFRHQPFAQFWVGRWCATLAIQMQTTAMFWQVYDSAREHGQNIAEASFTLGLVGLAQFLPLLGLSLFGGQAADRYDRRLILFACVAFKSVIALSLAFASQLGPEIVIPAVFTAAIAAGATNAFLPPAASALLPMLLPREELPQGIAWSSLAFQSALIVGPAIGGVIYGFGATVPYISAFALLALSAWLMFSLKTPKQAPVKDARTVGMIVEGLRYVWSNKIVLGAISLDLVVVLLAGAAALLPVFARDILHAGPSELGILRSAMGVGAATVALWLAVNPLRRRVGLWMFGSTIVFGLATIVFAQSTALWLTAVALAIAGGVDMISVYVRSSLIQLATPDAMRGRVAAVSFVFISASNELGDFEAGLMARIFGPISAVTIGGVAAVVASAFWMRLFPALAKADGFEPIMPDEDKPKLAAS</sequence>
<proteinExistence type="predicted"/>
<dbReference type="CDD" id="cd06173">
    <property type="entry name" value="MFS_MefA_like"/>
    <property type="match status" value="1"/>
</dbReference>
<dbReference type="KEGG" id="cbot:ATE48_06495"/>
<keyword evidence="4 7" id="KW-0812">Transmembrane</keyword>
<keyword evidence="9" id="KW-1185">Reference proteome</keyword>
<dbReference type="GO" id="GO:0005886">
    <property type="term" value="C:plasma membrane"/>
    <property type="evidence" value="ECO:0007669"/>
    <property type="project" value="UniProtKB-SubCell"/>
</dbReference>
<dbReference type="InParanoid" id="A0A1B1AGC4"/>
<dbReference type="AlphaFoldDB" id="A0A1B1AGC4"/>
<evidence type="ECO:0000256" key="4">
    <source>
        <dbReference type="ARBA" id="ARBA00022692"/>
    </source>
</evidence>
<dbReference type="RefSeq" id="WP_066769148.1">
    <property type="nucleotide sequence ID" value="NZ_CP013244.1"/>
</dbReference>
<feature type="transmembrane region" description="Helical" evidence="7">
    <location>
        <begin position="268"/>
        <end position="287"/>
    </location>
</feature>
<evidence type="ECO:0000256" key="1">
    <source>
        <dbReference type="ARBA" id="ARBA00004651"/>
    </source>
</evidence>
<evidence type="ECO:0000256" key="5">
    <source>
        <dbReference type="ARBA" id="ARBA00022989"/>
    </source>
</evidence>
<dbReference type="Gene3D" id="1.20.1250.20">
    <property type="entry name" value="MFS general substrate transporter like domains"/>
    <property type="match status" value="1"/>
</dbReference>